<dbReference type="Pfam" id="PF01793">
    <property type="entry name" value="Glyco_transf_15"/>
    <property type="match status" value="1"/>
</dbReference>
<dbReference type="PIRSF" id="PIRSF018153">
    <property type="entry name" value="Glyco_trans_15"/>
    <property type="match status" value="1"/>
</dbReference>
<dbReference type="GO" id="GO:0016020">
    <property type="term" value="C:membrane"/>
    <property type="evidence" value="ECO:0007669"/>
    <property type="project" value="InterPro"/>
</dbReference>
<keyword evidence="3 5" id="KW-0808">Transferase</keyword>
<protein>
    <submittedName>
        <fullName evidence="5">Nucleotide-diphospho-sugar transferase</fullName>
    </submittedName>
</protein>
<evidence type="ECO:0000256" key="4">
    <source>
        <dbReference type="PIRSR" id="PIRSR018153-1"/>
    </source>
</evidence>
<proteinExistence type="inferred from homology"/>
<keyword evidence="6" id="KW-1185">Reference proteome</keyword>
<dbReference type="GO" id="GO:0000032">
    <property type="term" value="P:cell wall mannoprotein biosynthetic process"/>
    <property type="evidence" value="ECO:0007669"/>
    <property type="project" value="TreeGrafter"/>
</dbReference>
<keyword evidence="2" id="KW-0328">Glycosyltransferase</keyword>
<organism evidence="5 6">
    <name type="scientific">Cercophora newfieldiana</name>
    <dbReference type="NCBI Taxonomy" id="92897"/>
    <lineage>
        <taxon>Eukaryota</taxon>
        <taxon>Fungi</taxon>
        <taxon>Dikarya</taxon>
        <taxon>Ascomycota</taxon>
        <taxon>Pezizomycotina</taxon>
        <taxon>Sordariomycetes</taxon>
        <taxon>Sordariomycetidae</taxon>
        <taxon>Sordariales</taxon>
        <taxon>Lasiosphaeriaceae</taxon>
        <taxon>Cercophora</taxon>
    </lineage>
</organism>
<dbReference type="GO" id="GO:0006487">
    <property type="term" value="P:protein N-linked glycosylation"/>
    <property type="evidence" value="ECO:0007669"/>
    <property type="project" value="TreeGrafter"/>
</dbReference>
<dbReference type="InterPro" id="IPR029044">
    <property type="entry name" value="Nucleotide-diphossugar_trans"/>
</dbReference>
<evidence type="ECO:0000256" key="3">
    <source>
        <dbReference type="ARBA" id="ARBA00022679"/>
    </source>
</evidence>
<accession>A0AA39XVS1</accession>
<dbReference type="AlphaFoldDB" id="A0AA39XVS1"/>
<comment type="caution">
    <text evidence="5">The sequence shown here is derived from an EMBL/GenBank/DDBJ whole genome shotgun (WGS) entry which is preliminary data.</text>
</comment>
<dbReference type="Gene3D" id="3.90.550.10">
    <property type="entry name" value="Spore Coat Polysaccharide Biosynthesis Protein SpsA, Chain A"/>
    <property type="match status" value="1"/>
</dbReference>
<name>A0AA39XVS1_9PEZI</name>
<feature type="active site" description="Nucleophile" evidence="4">
    <location>
        <position position="307"/>
    </location>
</feature>
<sequence>MLQRLFGGSPSRLGTPRYHKRFRRPPRLSRGWRLALLCLFLAAAAEVFIHRRQYTVRQPDIELDEPFYTSCQEPKVDAPRENAALVMLARNKELDKALKTVQSIERHFNRWFKYPIVFMNDEPWSEEFITTMNASTSGEARFEVIPRDEWTFPEWMDVDATKESIAAQGRAGILYAGMETYHHMCRFYSGTFYNLKALQQYKWYWRIEPDVDFYCAITYDPFVEMAKHDKVYGFTISLPEEPRTCPTLFREMSDWKEEHDIRTTELWKAMVAPSWAPWPLRGWLSWFSQRDRHGDGWSMCHYWSNFEIANLEFFRGRQYQDMYKYLESTGKFYTERWGDAAVHSIALAMLLDSEKVHHFEDFGYRHDWYYQCPANAPGGQLPGSKALSENHSSEPERPGGIGCRCECDGSRTRNYGGYCLNKLKQPNTAKHLSAWQWFLSWYW</sequence>
<dbReference type="PANTHER" id="PTHR31121:SF2">
    <property type="entry name" value="MANNOSYLTRANSFERASE KTR5-RELATED"/>
    <property type="match status" value="1"/>
</dbReference>
<evidence type="ECO:0000313" key="6">
    <source>
        <dbReference type="Proteomes" id="UP001174936"/>
    </source>
</evidence>
<dbReference type="EMBL" id="JAULSV010000006">
    <property type="protein sequence ID" value="KAK0641019.1"/>
    <property type="molecule type" value="Genomic_DNA"/>
</dbReference>
<dbReference type="PANTHER" id="PTHR31121">
    <property type="entry name" value="ALPHA-1,2 MANNOSYLTRANSFERASE KTR1"/>
    <property type="match status" value="1"/>
</dbReference>
<reference evidence="5" key="1">
    <citation type="submission" date="2023-06" db="EMBL/GenBank/DDBJ databases">
        <title>Genome-scale phylogeny and comparative genomics of the fungal order Sordariales.</title>
        <authorList>
            <consortium name="Lawrence Berkeley National Laboratory"/>
            <person name="Hensen N."/>
            <person name="Bonometti L."/>
            <person name="Westerberg I."/>
            <person name="Brannstrom I.O."/>
            <person name="Guillou S."/>
            <person name="Cros-Aarteil S."/>
            <person name="Calhoun S."/>
            <person name="Haridas S."/>
            <person name="Kuo A."/>
            <person name="Mondo S."/>
            <person name="Pangilinan J."/>
            <person name="Riley R."/>
            <person name="Labutti K."/>
            <person name="Andreopoulos B."/>
            <person name="Lipzen A."/>
            <person name="Chen C."/>
            <person name="Yanf M."/>
            <person name="Daum C."/>
            <person name="Ng V."/>
            <person name="Clum A."/>
            <person name="Steindorff A."/>
            <person name="Ohm R."/>
            <person name="Martin F."/>
            <person name="Silar P."/>
            <person name="Natvig D."/>
            <person name="Lalanne C."/>
            <person name="Gautier V."/>
            <person name="Ament-Velasquez S.L."/>
            <person name="Kruys A."/>
            <person name="Hutchinson M.I."/>
            <person name="Powell A.J."/>
            <person name="Barry K."/>
            <person name="Miller A.N."/>
            <person name="Grigoriev I.V."/>
            <person name="Debuchy R."/>
            <person name="Gladieux P."/>
            <person name="Thoren M.H."/>
            <person name="Johannesson H."/>
        </authorList>
    </citation>
    <scope>NUCLEOTIDE SEQUENCE</scope>
    <source>
        <strain evidence="5">SMH2532-1</strain>
    </source>
</reference>
<dbReference type="GO" id="GO:0000026">
    <property type="term" value="F:alpha-1,2-mannosyltransferase activity"/>
    <property type="evidence" value="ECO:0007669"/>
    <property type="project" value="TreeGrafter"/>
</dbReference>
<comment type="similarity">
    <text evidence="1">Belongs to the glycosyltransferase 15 family.</text>
</comment>
<dbReference type="InterPro" id="IPR002685">
    <property type="entry name" value="Glyco_trans_15"/>
</dbReference>
<dbReference type="Proteomes" id="UP001174936">
    <property type="component" value="Unassembled WGS sequence"/>
</dbReference>
<evidence type="ECO:0000256" key="2">
    <source>
        <dbReference type="ARBA" id="ARBA00022676"/>
    </source>
</evidence>
<dbReference type="GO" id="GO:0005794">
    <property type="term" value="C:Golgi apparatus"/>
    <property type="evidence" value="ECO:0007669"/>
    <property type="project" value="TreeGrafter"/>
</dbReference>
<dbReference type="SUPFAM" id="SSF53448">
    <property type="entry name" value="Nucleotide-diphospho-sugar transferases"/>
    <property type="match status" value="1"/>
</dbReference>
<gene>
    <name evidence="5" type="ORF">B0T16DRAFT_336678</name>
</gene>
<evidence type="ECO:0000313" key="5">
    <source>
        <dbReference type="EMBL" id="KAK0641019.1"/>
    </source>
</evidence>
<evidence type="ECO:0000256" key="1">
    <source>
        <dbReference type="ARBA" id="ARBA00007677"/>
    </source>
</evidence>